<organism evidence="1 2">
    <name type="scientific">Desulfoferula mesophila</name>
    <dbReference type="NCBI Taxonomy" id="3058419"/>
    <lineage>
        <taxon>Bacteria</taxon>
        <taxon>Pseudomonadati</taxon>
        <taxon>Thermodesulfobacteriota</taxon>
        <taxon>Desulfarculia</taxon>
        <taxon>Desulfarculales</taxon>
        <taxon>Desulfarculaceae</taxon>
        <taxon>Desulfoferula</taxon>
    </lineage>
</organism>
<sequence>MAEIKSALEIALERAAALGAGEDDSKRQAQEKGQALARQCLEGDLSGAELAAELSGLGAEASAATVGHLLEALDEGRAGALPALAALCSQGPARQAYEALKLAQAQRAAALEALEAELAGEMSQGLAALGIGGDAARPNPAAHPEYQARCDAALATARAKLKAAGQTLLQALARAE</sequence>
<evidence type="ECO:0000313" key="2">
    <source>
        <dbReference type="Proteomes" id="UP001366166"/>
    </source>
</evidence>
<dbReference type="AlphaFoldDB" id="A0AAU9EL04"/>
<name>A0AAU9EL04_9BACT</name>
<proteinExistence type="predicted"/>
<dbReference type="EMBL" id="AP028679">
    <property type="protein sequence ID" value="BEQ15839.1"/>
    <property type="molecule type" value="Genomic_DNA"/>
</dbReference>
<reference evidence="2" key="1">
    <citation type="journal article" date="2023" name="Arch. Microbiol.">
        <title>Desulfoferula mesophilus gen. nov. sp. nov., a mesophilic sulfate-reducing bacterium isolated from a brackish lake sediment.</title>
        <authorList>
            <person name="Watanabe T."/>
            <person name="Yabe T."/>
            <person name="Tsuji J.M."/>
            <person name="Fukui M."/>
        </authorList>
    </citation>
    <scope>NUCLEOTIDE SEQUENCE [LARGE SCALE GENOMIC DNA]</scope>
    <source>
        <strain evidence="2">12FAK</strain>
    </source>
</reference>
<evidence type="ECO:0000313" key="1">
    <source>
        <dbReference type="EMBL" id="BEQ15839.1"/>
    </source>
</evidence>
<dbReference type="Proteomes" id="UP001366166">
    <property type="component" value="Chromosome"/>
</dbReference>
<keyword evidence="2" id="KW-1185">Reference proteome</keyword>
<gene>
    <name evidence="1" type="ORF">FAK_29050</name>
</gene>
<dbReference type="KEGG" id="dmp:FAK_29050"/>
<accession>A0AAU9EL04</accession>
<protein>
    <submittedName>
        <fullName evidence="1">Uncharacterized protein</fullName>
    </submittedName>
</protein>
<dbReference type="RefSeq" id="WP_338600856.1">
    <property type="nucleotide sequence ID" value="NZ_AP028679.1"/>
</dbReference>